<organism evidence="1 2">
    <name type="scientific">Candidatus Iainarchaeum sp</name>
    <dbReference type="NCBI Taxonomy" id="3101447"/>
    <lineage>
        <taxon>Archaea</taxon>
        <taxon>Candidatus Iainarchaeota</taxon>
        <taxon>Candidatus Iainarchaeia</taxon>
        <taxon>Candidatus Iainarchaeales</taxon>
        <taxon>Candidatus Iainarchaeaceae</taxon>
        <taxon>Candidatus Iainarchaeum</taxon>
    </lineage>
</organism>
<dbReference type="EMBL" id="JACQPB010000002">
    <property type="protein sequence ID" value="MBI4209927.1"/>
    <property type="molecule type" value="Genomic_DNA"/>
</dbReference>
<evidence type="ECO:0000313" key="2">
    <source>
        <dbReference type="Proteomes" id="UP000732298"/>
    </source>
</evidence>
<proteinExistence type="predicted"/>
<reference evidence="1" key="1">
    <citation type="submission" date="2020-07" db="EMBL/GenBank/DDBJ databases">
        <title>Huge and variable diversity of episymbiotic CPR bacteria and DPANN archaea in groundwater ecosystems.</title>
        <authorList>
            <person name="He C.Y."/>
            <person name="Keren R."/>
            <person name="Whittaker M."/>
            <person name="Farag I.F."/>
            <person name="Doudna J."/>
            <person name="Cate J.H.D."/>
            <person name="Banfield J.F."/>
        </authorList>
    </citation>
    <scope>NUCLEOTIDE SEQUENCE</scope>
    <source>
        <strain evidence="1">NC_groundwater_1296_Ag_S-0.2um_52_80</strain>
    </source>
</reference>
<dbReference type="Proteomes" id="UP000732298">
    <property type="component" value="Unassembled WGS sequence"/>
</dbReference>
<name>A0A8T3YK17_9ARCH</name>
<accession>A0A8T3YK17</accession>
<dbReference type="AlphaFoldDB" id="A0A8T3YK17"/>
<protein>
    <submittedName>
        <fullName evidence="1">Uncharacterized protein</fullName>
    </submittedName>
</protein>
<gene>
    <name evidence="1" type="ORF">HY544_00245</name>
</gene>
<evidence type="ECO:0000313" key="1">
    <source>
        <dbReference type="EMBL" id="MBI4209927.1"/>
    </source>
</evidence>
<comment type="caution">
    <text evidence="1">The sequence shown here is derived from an EMBL/GenBank/DDBJ whole genome shotgun (WGS) entry which is preliminary data.</text>
</comment>
<sequence>MAGLDDWGTTFSFGFGPKENVGEKKKATNCTVKPDFKAVMKSLQSHLIIVTGINAPYFNGWMNVK</sequence>